<dbReference type="InterPro" id="IPR023214">
    <property type="entry name" value="HAD_sf"/>
</dbReference>
<dbReference type="GO" id="GO:0016791">
    <property type="term" value="F:phosphatase activity"/>
    <property type="evidence" value="ECO:0007669"/>
    <property type="project" value="UniProtKB-ARBA"/>
</dbReference>
<dbReference type="InterPro" id="IPR036412">
    <property type="entry name" value="HAD-like_sf"/>
</dbReference>
<comment type="caution">
    <text evidence="1">The sequence shown here is derived from an EMBL/GenBank/DDBJ whole genome shotgun (WGS) entry which is preliminary data.</text>
</comment>
<dbReference type="EMBL" id="DYVY01000013">
    <property type="protein sequence ID" value="HJF93257.1"/>
    <property type="molecule type" value="Genomic_DNA"/>
</dbReference>
<evidence type="ECO:0000313" key="1">
    <source>
        <dbReference type="EMBL" id="HJF93257.1"/>
    </source>
</evidence>
<dbReference type="SUPFAM" id="SSF56784">
    <property type="entry name" value="HAD-like"/>
    <property type="match status" value="1"/>
</dbReference>
<sequence length="293" mass="31918">MKITSIALDLDGTTLNSQGVLSERTRRALVRAAQSGICVIPASGRSFDSLPGEILRIPEVRYVITSNGTAVVDVHTGTYLRKFVLTEESVEKILLLMEDEQVAYEAFIDGKAYAQSAYVEDPVRFGAMPAAIDYIRRTREPVEDMEKFIRTSGAAGKLDCLDVVVKGEEKKRRLWQLLEKEVPDIYVTSSVPQLLEISYKDAGKGSALRFLLEYLGLEQAESAAFGDGDNDRGMLVFAGIGIAVANGSQGCLQAADHVTSSNDEDGVAEGVEWLLSLQSANCPAEQMADWAED</sequence>
<dbReference type="InterPro" id="IPR000150">
    <property type="entry name" value="Cof"/>
</dbReference>
<dbReference type="SFLD" id="SFLDG01140">
    <property type="entry name" value="C2.B:_Phosphomannomutase_and_P"/>
    <property type="match status" value="1"/>
</dbReference>
<organism evidence="1 2">
    <name type="scientific">Lachnoclostridium phocaeense</name>
    <dbReference type="NCBI Taxonomy" id="1871021"/>
    <lineage>
        <taxon>Bacteria</taxon>
        <taxon>Bacillati</taxon>
        <taxon>Bacillota</taxon>
        <taxon>Clostridia</taxon>
        <taxon>Lachnospirales</taxon>
        <taxon>Lachnospiraceae</taxon>
    </lineage>
</organism>
<keyword evidence="1" id="KW-0378">Hydrolase</keyword>
<dbReference type="Pfam" id="PF08282">
    <property type="entry name" value="Hydrolase_3"/>
    <property type="match status" value="1"/>
</dbReference>
<dbReference type="GO" id="GO:0005829">
    <property type="term" value="C:cytosol"/>
    <property type="evidence" value="ECO:0007669"/>
    <property type="project" value="TreeGrafter"/>
</dbReference>
<protein>
    <submittedName>
        <fullName evidence="1">Cof-type HAD-IIB family hydrolase</fullName>
    </submittedName>
</protein>
<name>A0A921I000_9FIRM</name>
<dbReference type="Gene3D" id="3.40.50.1000">
    <property type="entry name" value="HAD superfamily/HAD-like"/>
    <property type="match status" value="1"/>
</dbReference>
<dbReference type="InterPro" id="IPR006379">
    <property type="entry name" value="HAD-SF_hydro_IIB"/>
</dbReference>
<dbReference type="Proteomes" id="UP000769156">
    <property type="component" value="Unassembled WGS sequence"/>
</dbReference>
<reference evidence="1" key="2">
    <citation type="submission" date="2021-09" db="EMBL/GenBank/DDBJ databases">
        <authorList>
            <person name="Gilroy R."/>
        </authorList>
    </citation>
    <scope>NUCLEOTIDE SEQUENCE</scope>
    <source>
        <strain evidence="1">ChiSjej5B23-16112</strain>
    </source>
</reference>
<dbReference type="PANTHER" id="PTHR10000">
    <property type="entry name" value="PHOSPHOSERINE PHOSPHATASE"/>
    <property type="match status" value="1"/>
</dbReference>
<dbReference type="GO" id="GO:0000287">
    <property type="term" value="F:magnesium ion binding"/>
    <property type="evidence" value="ECO:0007669"/>
    <property type="project" value="TreeGrafter"/>
</dbReference>
<dbReference type="AlphaFoldDB" id="A0A921I000"/>
<dbReference type="Gene3D" id="3.30.1240.10">
    <property type="match status" value="1"/>
</dbReference>
<reference evidence="1" key="1">
    <citation type="journal article" date="2021" name="PeerJ">
        <title>Extensive microbial diversity within the chicken gut microbiome revealed by metagenomics and culture.</title>
        <authorList>
            <person name="Gilroy R."/>
            <person name="Ravi A."/>
            <person name="Getino M."/>
            <person name="Pursley I."/>
            <person name="Horton D.L."/>
            <person name="Alikhan N.F."/>
            <person name="Baker D."/>
            <person name="Gharbi K."/>
            <person name="Hall N."/>
            <person name="Watson M."/>
            <person name="Adriaenssens E.M."/>
            <person name="Foster-Nyarko E."/>
            <person name="Jarju S."/>
            <person name="Secka A."/>
            <person name="Antonio M."/>
            <person name="Oren A."/>
            <person name="Chaudhuri R.R."/>
            <person name="La Ragione R."/>
            <person name="Hildebrand F."/>
            <person name="Pallen M.J."/>
        </authorList>
    </citation>
    <scope>NUCLEOTIDE SEQUENCE</scope>
    <source>
        <strain evidence="1">ChiSjej5B23-16112</strain>
    </source>
</reference>
<dbReference type="PANTHER" id="PTHR10000:SF8">
    <property type="entry name" value="HAD SUPERFAMILY HYDROLASE-LIKE, TYPE 3"/>
    <property type="match status" value="1"/>
</dbReference>
<evidence type="ECO:0000313" key="2">
    <source>
        <dbReference type="Proteomes" id="UP000769156"/>
    </source>
</evidence>
<dbReference type="NCBIfam" id="TIGR01484">
    <property type="entry name" value="HAD-SF-IIB"/>
    <property type="match status" value="1"/>
</dbReference>
<proteinExistence type="predicted"/>
<gene>
    <name evidence="1" type="ORF">K8V82_00495</name>
</gene>
<dbReference type="CDD" id="cd07516">
    <property type="entry name" value="HAD_Pase"/>
    <property type="match status" value="1"/>
</dbReference>
<accession>A0A921I000</accession>
<dbReference type="SFLD" id="SFLDS00003">
    <property type="entry name" value="Haloacid_Dehalogenase"/>
    <property type="match status" value="1"/>
</dbReference>
<dbReference type="NCBIfam" id="TIGR00099">
    <property type="entry name" value="Cof-subfamily"/>
    <property type="match status" value="1"/>
</dbReference>